<dbReference type="PANTHER" id="PTHR38782">
    <property type="match status" value="1"/>
</dbReference>
<accession>A0A662ZDU8</accession>
<comment type="similarity">
    <text evidence="2">Belongs to the RseB family.</text>
</comment>
<dbReference type="Gene3D" id="2.50.20.10">
    <property type="entry name" value="Lipoprotein localisation LolA/LolB/LppX"/>
    <property type="match status" value="1"/>
</dbReference>
<evidence type="ECO:0000256" key="4">
    <source>
        <dbReference type="ARBA" id="ARBA00022764"/>
    </source>
</evidence>
<sequence>MKRFIQITAGALCTAVFLFVNTASATEGEQCELDFNSLKDTYVNSNIEATVIQSAQTEMEPLSLIHLNKNGIPYTTWKSLNNEVSGYSIRKNKGFDYNQNRGFVGPLIWHQTLIWDKIFSNESNLRGYDCSILGRTRLAGRKVTVLRLSPVDEIRYGFIVSKDADTNLPVELAVISPNQSIVAKFTVTAVHSTAALNLSFPDETFDRIEKMSSAEESSTPVVWPELVIPANFSIKRQGEEDSSEGDKISYQIFSDGIVEFKVYKNSKSSMNIVSATDGTLSVMRKNSKHNEYAVVGEIPLDLCSLILSKISESR</sequence>
<protein>
    <submittedName>
        <fullName evidence="8">Sigma E regulatory protein, MucB/RseB</fullName>
    </submittedName>
</protein>
<evidence type="ECO:0000256" key="2">
    <source>
        <dbReference type="ARBA" id="ARBA00008150"/>
    </source>
</evidence>
<reference evidence="8 9" key="1">
    <citation type="submission" date="2016-10" db="EMBL/GenBank/DDBJ databases">
        <authorList>
            <person name="Varghese N."/>
            <person name="Submissions S."/>
        </authorList>
    </citation>
    <scope>NUCLEOTIDE SEQUENCE [LARGE SCALE GENOMIC DNA]</scope>
    <source>
        <strain evidence="8 9">22B</strain>
    </source>
</reference>
<evidence type="ECO:0000313" key="8">
    <source>
        <dbReference type="EMBL" id="SFK19787.1"/>
    </source>
</evidence>
<evidence type="ECO:0000313" key="9">
    <source>
        <dbReference type="Proteomes" id="UP000243374"/>
    </source>
</evidence>
<dbReference type="GO" id="GO:0030288">
    <property type="term" value="C:outer membrane-bounded periplasmic space"/>
    <property type="evidence" value="ECO:0007669"/>
    <property type="project" value="TreeGrafter"/>
</dbReference>
<dbReference type="PANTHER" id="PTHR38782:SF1">
    <property type="entry name" value="SIGMA-E FACTOR REGULATORY PROTEIN RSEB"/>
    <property type="match status" value="1"/>
</dbReference>
<dbReference type="GO" id="GO:0045152">
    <property type="term" value="F:antisigma factor binding"/>
    <property type="evidence" value="ECO:0007669"/>
    <property type="project" value="TreeGrafter"/>
</dbReference>
<gene>
    <name evidence="8" type="ORF">SAMN04487865_10369</name>
</gene>
<keyword evidence="3 5" id="KW-0732">Signal</keyword>
<keyword evidence="9" id="KW-1185">Reference proteome</keyword>
<feature type="signal peptide" evidence="5">
    <location>
        <begin position="1"/>
        <end position="25"/>
    </location>
</feature>
<evidence type="ECO:0000259" key="6">
    <source>
        <dbReference type="Pfam" id="PF03888"/>
    </source>
</evidence>
<dbReference type="RefSeq" id="WP_083396962.1">
    <property type="nucleotide sequence ID" value="NZ_CP047056.1"/>
</dbReference>
<proteinExistence type="inferred from homology"/>
<evidence type="ECO:0000259" key="7">
    <source>
        <dbReference type="Pfam" id="PF17188"/>
    </source>
</evidence>
<dbReference type="Proteomes" id="UP000243374">
    <property type="component" value="Unassembled WGS sequence"/>
</dbReference>
<comment type="subcellular location">
    <subcellularLocation>
        <location evidence="1">Periplasm</location>
    </subcellularLocation>
</comment>
<name>A0A662ZDU8_9GAMM</name>
<dbReference type="GO" id="GO:0032885">
    <property type="term" value="P:regulation of polysaccharide biosynthetic process"/>
    <property type="evidence" value="ECO:0007669"/>
    <property type="project" value="TreeGrafter"/>
</dbReference>
<evidence type="ECO:0000256" key="5">
    <source>
        <dbReference type="SAM" id="SignalP"/>
    </source>
</evidence>
<dbReference type="EMBL" id="FOSF01000036">
    <property type="protein sequence ID" value="SFK19787.1"/>
    <property type="molecule type" value="Genomic_DNA"/>
</dbReference>
<organism evidence="8 9">
    <name type="scientific">Succinivibrio dextrinosolvens</name>
    <dbReference type="NCBI Taxonomy" id="83771"/>
    <lineage>
        <taxon>Bacteria</taxon>
        <taxon>Pseudomonadati</taxon>
        <taxon>Pseudomonadota</taxon>
        <taxon>Gammaproteobacteria</taxon>
        <taxon>Aeromonadales</taxon>
        <taxon>Succinivibrionaceae</taxon>
        <taxon>Succinivibrio</taxon>
    </lineage>
</organism>
<dbReference type="InterPro" id="IPR033436">
    <property type="entry name" value="MucB/RseB_C"/>
</dbReference>
<dbReference type="InterPro" id="IPR033434">
    <property type="entry name" value="MucB/RseB_N"/>
</dbReference>
<keyword evidence="4" id="KW-0574">Periplasm</keyword>
<dbReference type="Gene3D" id="3.30.200.100">
    <property type="entry name" value="MucB/RseB, C-terminal domain"/>
    <property type="match status" value="1"/>
</dbReference>
<dbReference type="AlphaFoldDB" id="A0A662ZDU8"/>
<evidence type="ECO:0000256" key="3">
    <source>
        <dbReference type="ARBA" id="ARBA00022729"/>
    </source>
</evidence>
<dbReference type="InterPro" id="IPR038484">
    <property type="entry name" value="MucB/RseB_C_sf"/>
</dbReference>
<dbReference type="Pfam" id="PF03888">
    <property type="entry name" value="MucB_RseB"/>
    <property type="match status" value="1"/>
</dbReference>
<dbReference type="Pfam" id="PF17188">
    <property type="entry name" value="MucB_RseB_C"/>
    <property type="match status" value="1"/>
</dbReference>
<feature type="chain" id="PRO_5024873144" evidence="5">
    <location>
        <begin position="26"/>
        <end position="314"/>
    </location>
</feature>
<dbReference type="InterPro" id="IPR005588">
    <property type="entry name" value="MucB_RseB"/>
</dbReference>
<feature type="domain" description="MucB/RseB N-terminal" evidence="6">
    <location>
        <begin position="43"/>
        <end position="195"/>
    </location>
</feature>
<evidence type="ECO:0000256" key="1">
    <source>
        <dbReference type="ARBA" id="ARBA00004418"/>
    </source>
</evidence>
<feature type="domain" description="MucB/RseB C-terminal" evidence="7">
    <location>
        <begin position="228"/>
        <end position="310"/>
    </location>
</feature>
<dbReference type="OrthoDB" id="7067274at2"/>